<name>A0A7W3LM12_ACTNM</name>
<dbReference type="RefSeq" id="WP_182842995.1">
    <property type="nucleotide sequence ID" value="NZ_BAAALP010000022.1"/>
</dbReference>
<reference evidence="2 3" key="1">
    <citation type="submission" date="2020-08" db="EMBL/GenBank/DDBJ databases">
        <title>Genomic Encyclopedia of Type Strains, Phase IV (KMG-IV): sequencing the most valuable type-strain genomes for metagenomic binning, comparative biology and taxonomic classification.</title>
        <authorList>
            <person name="Goeker M."/>
        </authorList>
    </citation>
    <scope>NUCLEOTIDE SEQUENCE [LARGE SCALE GENOMIC DNA]</scope>
    <source>
        <strain evidence="2 3">DSM 44197</strain>
    </source>
</reference>
<accession>A0A7W3LM12</accession>
<feature type="transmembrane region" description="Helical" evidence="1">
    <location>
        <begin position="61"/>
        <end position="79"/>
    </location>
</feature>
<keyword evidence="1" id="KW-0812">Transmembrane</keyword>
<proteinExistence type="predicted"/>
<organism evidence="2 3">
    <name type="scientific">Actinomadura namibiensis</name>
    <dbReference type="NCBI Taxonomy" id="182080"/>
    <lineage>
        <taxon>Bacteria</taxon>
        <taxon>Bacillati</taxon>
        <taxon>Actinomycetota</taxon>
        <taxon>Actinomycetes</taxon>
        <taxon>Streptosporangiales</taxon>
        <taxon>Thermomonosporaceae</taxon>
        <taxon>Actinomadura</taxon>
    </lineage>
</organism>
<comment type="caution">
    <text evidence="2">The sequence shown here is derived from an EMBL/GenBank/DDBJ whole genome shotgun (WGS) entry which is preliminary data.</text>
</comment>
<dbReference type="EMBL" id="JACJIA010000002">
    <property type="protein sequence ID" value="MBA8950614.1"/>
    <property type="molecule type" value="Genomic_DNA"/>
</dbReference>
<dbReference type="AlphaFoldDB" id="A0A7W3LM12"/>
<keyword evidence="1" id="KW-0472">Membrane</keyword>
<gene>
    <name evidence="2" type="ORF">HNR61_002227</name>
</gene>
<evidence type="ECO:0000313" key="2">
    <source>
        <dbReference type="EMBL" id="MBA8950614.1"/>
    </source>
</evidence>
<keyword evidence="1" id="KW-1133">Transmembrane helix</keyword>
<evidence type="ECO:0000313" key="3">
    <source>
        <dbReference type="Proteomes" id="UP000572680"/>
    </source>
</evidence>
<keyword evidence="3" id="KW-1185">Reference proteome</keyword>
<dbReference type="Proteomes" id="UP000572680">
    <property type="component" value="Unassembled WGS sequence"/>
</dbReference>
<sequence length="112" mass="12037">MSTISTRTRRDPWRVGAVVGLVTLLPVTVLAWIYVLSTETFGRCLTYGETCDPAADTWLPVAWWAFWGSAATGIVAVALPRRVRAAAVMRPVLVTAQATLQAMVFASVVASA</sequence>
<protein>
    <submittedName>
        <fullName evidence="2">Uncharacterized protein</fullName>
    </submittedName>
</protein>
<evidence type="ECO:0000256" key="1">
    <source>
        <dbReference type="SAM" id="Phobius"/>
    </source>
</evidence>
<feature type="transmembrane region" description="Helical" evidence="1">
    <location>
        <begin position="12"/>
        <end position="35"/>
    </location>
</feature>